<keyword evidence="2" id="KW-1185">Reference proteome</keyword>
<reference evidence="1" key="1">
    <citation type="journal article" date="2020" name="Stud. Mycol.">
        <title>101 Dothideomycetes genomes: a test case for predicting lifestyles and emergence of pathogens.</title>
        <authorList>
            <person name="Haridas S."/>
            <person name="Albert R."/>
            <person name="Binder M."/>
            <person name="Bloem J."/>
            <person name="Labutti K."/>
            <person name="Salamov A."/>
            <person name="Andreopoulos B."/>
            <person name="Baker S."/>
            <person name="Barry K."/>
            <person name="Bills G."/>
            <person name="Bluhm B."/>
            <person name="Cannon C."/>
            <person name="Castanera R."/>
            <person name="Culley D."/>
            <person name="Daum C."/>
            <person name="Ezra D."/>
            <person name="Gonzalez J."/>
            <person name="Henrissat B."/>
            <person name="Kuo A."/>
            <person name="Liang C."/>
            <person name="Lipzen A."/>
            <person name="Lutzoni F."/>
            <person name="Magnuson J."/>
            <person name="Mondo S."/>
            <person name="Nolan M."/>
            <person name="Ohm R."/>
            <person name="Pangilinan J."/>
            <person name="Park H.-J."/>
            <person name="Ramirez L."/>
            <person name="Alfaro M."/>
            <person name="Sun H."/>
            <person name="Tritt A."/>
            <person name="Yoshinaga Y."/>
            <person name="Zwiers L.-H."/>
            <person name="Turgeon B."/>
            <person name="Goodwin S."/>
            <person name="Spatafora J."/>
            <person name="Crous P."/>
            <person name="Grigoriev I."/>
        </authorList>
    </citation>
    <scope>NUCLEOTIDE SEQUENCE</scope>
    <source>
        <strain evidence="1">CBS 121410</strain>
    </source>
</reference>
<dbReference type="Proteomes" id="UP000799776">
    <property type="component" value="Unassembled WGS sequence"/>
</dbReference>
<feature type="non-terminal residue" evidence="1">
    <location>
        <position position="1"/>
    </location>
</feature>
<gene>
    <name evidence="1" type="ORF">K490DRAFT_38141</name>
</gene>
<evidence type="ECO:0000313" key="2">
    <source>
        <dbReference type="Proteomes" id="UP000799776"/>
    </source>
</evidence>
<dbReference type="OrthoDB" id="5428055at2759"/>
<sequence>RKSRPLPLGPFDNPSSETHHYYEANLSFLVFGVDEWFWTSYCCVDTYFGSEPYKYTYFGGSLPTDPASGGRLALDRPAWNPRQYFLAVLTQRMLQITQEWGALINAFDERLSDYEEIFAHMVPLHDPDLTHTEKLTTAVSTIRRFRDSLVKTIEAWDSFYGTNLGLFSVDASQELQERWQADVLEIRACVAELNALRIVMAQRLDLFNSMRDGVSIKWPVARTRAQ</sequence>
<protein>
    <submittedName>
        <fullName evidence="1">Uncharacterized protein</fullName>
    </submittedName>
</protein>
<evidence type="ECO:0000313" key="1">
    <source>
        <dbReference type="EMBL" id="KAF2088867.1"/>
    </source>
</evidence>
<organism evidence="1 2">
    <name type="scientific">Saccharata proteae CBS 121410</name>
    <dbReference type="NCBI Taxonomy" id="1314787"/>
    <lineage>
        <taxon>Eukaryota</taxon>
        <taxon>Fungi</taxon>
        <taxon>Dikarya</taxon>
        <taxon>Ascomycota</taxon>
        <taxon>Pezizomycotina</taxon>
        <taxon>Dothideomycetes</taxon>
        <taxon>Dothideomycetes incertae sedis</taxon>
        <taxon>Botryosphaeriales</taxon>
        <taxon>Saccharataceae</taxon>
        <taxon>Saccharata</taxon>
    </lineage>
</organism>
<dbReference type="EMBL" id="ML978715">
    <property type="protein sequence ID" value="KAF2088867.1"/>
    <property type="molecule type" value="Genomic_DNA"/>
</dbReference>
<name>A0A6A5YC10_9PEZI</name>
<proteinExistence type="predicted"/>
<dbReference type="AlphaFoldDB" id="A0A6A5YC10"/>
<accession>A0A6A5YC10</accession>